<dbReference type="GO" id="GO:0000045">
    <property type="term" value="P:autophagosome assembly"/>
    <property type="evidence" value="ECO:0007669"/>
    <property type="project" value="TreeGrafter"/>
</dbReference>
<evidence type="ECO:0000313" key="16">
    <source>
        <dbReference type="Proteomes" id="UP000235371"/>
    </source>
</evidence>
<dbReference type="InterPro" id="IPR000719">
    <property type="entry name" value="Prot_kinase_dom"/>
</dbReference>
<dbReference type="OrthoDB" id="504170at2759"/>
<dbReference type="InterPro" id="IPR011009">
    <property type="entry name" value="Kinase-like_dom_sf"/>
</dbReference>
<dbReference type="Gene3D" id="1.10.510.10">
    <property type="entry name" value="Transferase(Phosphotransferase) domain 1"/>
    <property type="match status" value="1"/>
</dbReference>
<feature type="region of interest" description="Disordered" evidence="13">
    <location>
        <begin position="587"/>
        <end position="664"/>
    </location>
</feature>
<dbReference type="GO" id="GO:0004674">
    <property type="term" value="F:protein serine/threonine kinase activity"/>
    <property type="evidence" value="ECO:0007669"/>
    <property type="project" value="UniProtKB-KW"/>
</dbReference>
<dbReference type="PANTHER" id="PTHR24348:SF22">
    <property type="entry name" value="NON-SPECIFIC SERINE_THREONINE PROTEIN KINASE"/>
    <property type="match status" value="1"/>
</dbReference>
<organism evidence="15 16">
    <name type="scientific">Hyaloscypha bicolor E</name>
    <dbReference type="NCBI Taxonomy" id="1095630"/>
    <lineage>
        <taxon>Eukaryota</taxon>
        <taxon>Fungi</taxon>
        <taxon>Dikarya</taxon>
        <taxon>Ascomycota</taxon>
        <taxon>Pezizomycotina</taxon>
        <taxon>Leotiomycetes</taxon>
        <taxon>Helotiales</taxon>
        <taxon>Hyaloscyphaceae</taxon>
        <taxon>Hyaloscypha</taxon>
        <taxon>Hyaloscypha bicolor</taxon>
    </lineage>
</organism>
<evidence type="ECO:0000256" key="13">
    <source>
        <dbReference type="SAM" id="MobiDB-lite"/>
    </source>
</evidence>
<sequence>MTPPEEDYRFIVRIPQRDEISENAYQQNLTAFFLRMNNVRLDNEARVAVAVKGDLTKKDPLNLFPTPGPATPNPSSLSSIGRYVKEWKGGAKYNKICCIGKGAFAVVYKMTAKFDGVPYAAKELEKRRFMKNGILDQKVDSEMKIMRKIKHPNVVQYIEHIDWEDYLYIIMEYVPGGDLGSLINERGHLSESNVNTMAAQLLSALKHLHQIGITHRDIKPDNILIYSRDPFHVKLTDFGLSKMIDSEETFLRTFCGTLLYCAPEVYSEYREYDRNGKRSRVADRKSLPPQRYGNAVDIWSLAGVLFYSLCGSPPYPVKNGTSYQELLNQIMTQALDIRPLQRANISENGIRFVRSMLHIRPEYRASIEELEHSSWLTGGPDSLEMSMEEDEVDMIGDGYIDPDLEEGTSQLSLNADRQINDSQEEIGNESDLTEMEPLEIPNSFDSSDGNLNENGENYGFMRGNSNPGGRLFGEVNISAVGSSGAIPLDQLNLPVPATNHRGLHSDTSEESRYTTQSEPAHEYSRTHGASLRSNTIAGSTMPNNLPPPSAPHLSPITANNHDERFARSSSLMGAESYLGHLNMHSPSSVVSPAASPAASSPGPQPDEVRETRENGVSLRRPREDDTDGDETWRPADLPPKRQRRSKREINMPVPPSIFWDPKDKSTHHNNYPRMSSTEFAHYQKWAESKGEKFVPGQKTFEMTMESFRSSRSRSSSLEPETTTRANSEPTKEEGRHMLMKRDERPLADSLKNQANNVLAADKNASNTIRQPVVGNDFQPPKRILAKIFATPDSAMPTIAINVTDSLTSWGRGPLATVCYANGNDTRIPKYAFKILLFKPGFYDHGRSGLVQTWSEQDQDMSFYISTKSSQGIWVNNFLLHSNDHSNPITKSKYWGQLQHGDVIDLLRQGKKVIRLRFECLWGKSKQPRSEGDVFKLVQDETFLNELDEVDLVLQKEILAEQDRRREEEKKILALEKKKEELAQQEPSRKSPNFTQSFMGAPHTA</sequence>
<dbReference type="RefSeq" id="XP_024726772.1">
    <property type="nucleotide sequence ID" value="XM_024885499.1"/>
</dbReference>
<dbReference type="EMBL" id="KZ613919">
    <property type="protein sequence ID" value="PMD49868.1"/>
    <property type="molecule type" value="Genomic_DNA"/>
</dbReference>
<evidence type="ECO:0000256" key="6">
    <source>
        <dbReference type="ARBA" id="ARBA00022777"/>
    </source>
</evidence>
<keyword evidence="4" id="KW-0808">Transferase</keyword>
<feature type="binding site" evidence="12">
    <location>
        <position position="122"/>
    </location>
    <ligand>
        <name>ATP</name>
        <dbReference type="ChEBI" id="CHEBI:30616"/>
    </ligand>
</feature>
<dbReference type="PROSITE" id="PS00108">
    <property type="entry name" value="PROTEIN_KINASE_ST"/>
    <property type="match status" value="1"/>
</dbReference>
<feature type="region of interest" description="Disordered" evidence="13">
    <location>
        <begin position="496"/>
        <end position="557"/>
    </location>
</feature>
<dbReference type="SUPFAM" id="SSF56112">
    <property type="entry name" value="Protein kinase-like (PK-like)"/>
    <property type="match status" value="1"/>
</dbReference>
<dbReference type="InterPro" id="IPR017441">
    <property type="entry name" value="Protein_kinase_ATP_BS"/>
</dbReference>
<dbReference type="FunFam" id="3.30.200.20:FF:000470">
    <property type="entry name" value="Serine/threonine-protein kinase RAD53"/>
    <property type="match status" value="1"/>
</dbReference>
<evidence type="ECO:0000256" key="12">
    <source>
        <dbReference type="PROSITE-ProRule" id="PRU10141"/>
    </source>
</evidence>
<dbReference type="PANTHER" id="PTHR24348">
    <property type="entry name" value="SERINE/THREONINE-PROTEIN KINASE UNC-51-RELATED"/>
    <property type="match status" value="1"/>
</dbReference>
<evidence type="ECO:0000256" key="3">
    <source>
        <dbReference type="ARBA" id="ARBA00022527"/>
    </source>
</evidence>
<dbReference type="GO" id="GO:0005829">
    <property type="term" value="C:cytosol"/>
    <property type="evidence" value="ECO:0007669"/>
    <property type="project" value="TreeGrafter"/>
</dbReference>
<dbReference type="GO" id="GO:0034045">
    <property type="term" value="C:phagophore assembly site membrane"/>
    <property type="evidence" value="ECO:0007669"/>
    <property type="project" value="UniProtKB-SubCell"/>
</dbReference>
<dbReference type="InParanoid" id="A0A2J6SGH3"/>
<comment type="catalytic activity">
    <reaction evidence="10">
        <text>L-threonyl-[protein] + ATP = O-phospho-L-threonyl-[protein] + ADP + H(+)</text>
        <dbReference type="Rhea" id="RHEA:46608"/>
        <dbReference type="Rhea" id="RHEA-COMP:11060"/>
        <dbReference type="Rhea" id="RHEA-COMP:11605"/>
        <dbReference type="ChEBI" id="CHEBI:15378"/>
        <dbReference type="ChEBI" id="CHEBI:30013"/>
        <dbReference type="ChEBI" id="CHEBI:30616"/>
        <dbReference type="ChEBI" id="CHEBI:61977"/>
        <dbReference type="ChEBI" id="CHEBI:456216"/>
        <dbReference type="EC" id="2.7.11.1"/>
    </reaction>
</comment>
<feature type="compositionally biased region" description="Polar residues" evidence="13">
    <location>
        <begin position="531"/>
        <end position="543"/>
    </location>
</feature>
<feature type="compositionally biased region" description="Low complexity" evidence="13">
    <location>
        <begin position="705"/>
        <end position="724"/>
    </location>
</feature>
<evidence type="ECO:0000256" key="7">
    <source>
        <dbReference type="ARBA" id="ARBA00022840"/>
    </source>
</evidence>
<dbReference type="Proteomes" id="UP000235371">
    <property type="component" value="Unassembled WGS sequence"/>
</dbReference>
<keyword evidence="16" id="KW-1185">Reference proteome</keyword>
<name>A0A2J6SGH3_9HELO</name>
<feature type="region of interest" description="Disordered" evidence="13">
    <location>
        <begin position="705"/>
        <end position="735"/>
    </location>
</feature>
<feature type="compositionally biased region" description="Basic and acidic residues" evidence="13">
    <location>
        <begin position="503"/>
        <end position="512"/>
    </location>
</feature>
<dbReference type="InterPro" id="IPR008271">
    <property type="entry name" value="Ser/Thr_kinase_AS"/>
</dbReference>
<evidence type="ECO:0000256" key="5">
    <source>
        <dbReference type="ARBA" id="ARBA00022741"/>
    </source>
</evidence>
<comment type="subcellular location">
    <subcellularLocation>
        <location evidence="1">Preautophagosomal structure membrane</location>
        <topology evidence="1">Peripheral membrane protein</topology>
    </subcellularLocation>
</comment>
<evidence type="ECO:0000256" key="4">
    <source>
        <dbReference type="ARBA" id="ARBA00022679"/>
    </source>
</evidence>
<dbReference type="GO" id="GO:0005776">
    <property type="term" value="C:autophagosome"/>
    <property type="evidence" value="ECO:0007669"/>
    <property type="project" value="TreeGrafter"/>
</dbReference>
<feature type="compositionally biased region" description="Low complexity" evidence="13">
    <location>
        <begin position="587"/>
        <end position="601"/>
    </location>
</feature>
<evidence type="ECO:0000259" key="14">
    <source>
        <dbReference type="PROSITE" id="PS50011"/>
    </source>
</evidence>
<reference evidence="15 16" key="1">
    <citation type="submission" date="2016-04" db="EMBL/GenBank/DDBJ databases">
        <title>A degradative enzymes factory behind the ericoid mycorrhizal symbiosis.</title>
        <authorList>
            <consortium name="DOE Joint Genome Institute"/>
            <person name="Martino E."/>
            <person name="Morin E."/>
            <person name="Grelet G."/>
            <person name="Kuo A."/>
            <person name="Kohler A."/>
            <person name="Daghino S."/>
            <person name="Barry K."/>
            <person name="Choi C."/>
            <person name="Cichocki N."/>
            <person name="Clum A."/>
            <person name="Copeland A."/>
            <person name="Hainaut M."/>
            <person name="Haridas S."/>
            <person name="Labutti K."/>
            <person name="Lindquist E."/>
            <person name="Lipzen A."/>
            <person name="Khouja H.-R."/>
            <person name="Murat C."/>
            <person name="Ohm R."/>
            <person name="Olson A."/>
            <person name="Spatafora J."/>
            <person name="Veneault-Fourrey C."/>
            <person name="Henrissat B."/>
            <person name="Grigoriev I."/>
            <person name="Martin F."/>
            <person name="Perotto S."/>
        </authorList>
    </citation>
    <scope>NUCLEOTIDE SEQUENCE [LARGE SCALE GENOMIC DNA]</scope>
    <source>
        <strain evidence="15 16">E</strain>
    </source>
</reference>
<evidence type="ECO:0000256" key="1">
    <source>
        <dbReference type="ARBA" id="ARBA00004623"/>
    </source>
</evidence>
<evidence type="ECO:0000256" key="9">
    <source>
        <dbReference type="ARBA" id="ARBA00030237"/>
    </source>
</evidence>
<dbReference type="GO" id="GO:0010506">
    <property type="term" value="P:regulation of autophagy"/>
    <property type="evidence" value="ECO:0007669"/>
    <property type="project" value="InterPro"/>
</dbReference>
<accession>A0A2J6SGH3</accession>
<evidence type="ECO:0000256" key="8">
    <source>
        <dbReference type="ARBA" id="ARBA00023006"/>
    </source>
</evidence>
<keyword evidence="8" id="KW-0072">Autophagy</keyword>
<keyword evidence="3" id="KW-0723">Serine/threonine-protein kinase</keyword>
<dbReference type="Pfam" id="PF00069">
    <property type="entry name" value="Pkinase"/>
    <property type="match status" value="1"/>
</dbReference>
<dbReference type="PROSITE" id="PS00107">
    <property type="entry name" value="PROTEIN_KINASE_ATP"/>
    <property type="match status" value="1"/>
</dbReference>
<dbReference type="AlphaFoldDB" id="A0A2J6SGH3"/>
<evidence type="ECO:0000256" key="10">
    <source>
        <dbReference type="ARBA" id="ARBA00047899"/>
    </source>
</evidence>
<dbReference type="GeneID" id="36593576"/>
<dbReference type="STRING" id="1095630.A0A2J6SGH3"/>
<dbReference type="GO" id="GO:0005524">
    <property type="term" value="F:ATP binding"/>
    <property type="evidence" value="ECO:0007669"/>
    <property type="project" value="UniProtKB-UniRule"/>
</dbReference>
<dbReference type="SMART" id="SM00220">
    <property type="entry name" value="S_TKc"/>
    <property type="match status" value="1"/>
</dbReference>
<comment type="catalytic activity">
    <reaction evidence="11">
        <text>L-seryl-[protein] + ATP = O-phospho-L-seryl-[protein] + ADP + H(+)</text>
        <dbReference type="Rhea" id="RHEA:17989"/>
        <dbReference type="Rhea" id="RHEA-COMP:9863"/>
        <dbReference type="Rhea" id="RHEA-COMP:11604"/>
        <dbReference type="ChEBI" id="CHEBI:15378"/>
        <dbReference type="ChEBI" id="CHEBI:29999"/>
        <dbReference type="ChEBI" id="CHEBI:30616"/>
        <dbReference type="ChEBI" id="CHEBI:83421"/>
        <dbReference type="ChEBI" id="CHEBI:456216"/>
        <dbReference type="EC" id="2.7.11.1"/>
    </reaction>
</comment>
<feature type="region of interest" description="Disordered" evidence="13">
    <location>
        <begin position="975"/>
        <end position="1004"/>
    </location>
</feature>
<protein>
    <recommendedName>
        <fullName evidence="2">non-specific serine/threonine protein kinase</fullName>
        <ecNumber evidence="2">2.7.11.1</ecNumber>
    </recommendedName>
    <alternativeName>
        <fullName evidence="9">Autophagy-related protein 1</fullName>
    </alternativeName>
</protein>
<keyword evidence="6 15" id="KW-0418">Kinase</keyword>
<feature type="domain" description="Protein kinase" evidence="14">
    <location>
        <begin position="93"/>
        <end position="376"/>
    </location>
</feature>
<proteinExistence type="predicted"/>
<keyword evidence="7 12" id="KW-0067">ATP-binding</keyword>
<gene>
    <name evidence="15" type="ORF">K444DRAFT_648748</name>
</gene>
<evidence type="ECO:0000256" key="2">
    <source>
        <dbReference type="ARBA" id="ARBA00012513"/>
    </source>
</evidence>
<evidence type="ECO:0000313" key="15">
    <source>
        <dbReference type="EMBL" id="PMD49868.1"/>
    </source>
</evidence>
<evidence type="ECO:0000256" key="11">
    <source>
        <dbReference type="ARBA" id="ARBA00048679"/>
    </source>
</evidence>
<dbReference type="EC" id="2.7.11.1" evidence="2"/>
<dbReference type="PROSITE" id="PS50011">
    <property type="entry name" value="PROTEIN_KINASE_DOM"/>
    <property type="match status" value="1"/>
</dbReference>
<dbReference type="InterPro" id="IPR045269">
    <property type="entry name" value="Atg1-like"/>
</dbReference>
<keyword evidence="5 12" id="KW-0547">Nucleotide-binding</keyword>